<proteinExistence type="predicted"/>
<gene>
    <name evidence="16" type="primary">si:dkey-192g7.3</name>
</gene>
<evidence type="ECO:0000256" key="11">
    <source>
        <dbReference type="SAM" id="MobiDB-lite"/>
    </source>
</evidence>
<keyword evidence="3 12" id="KW-0812">Transmembrane</keyword>
<evidence type="ECO:0000256" key="8">
    <source>
        <dbReference type="ARBA" id="ARBA00023170"/>
    </source>
</evidence>
<dbReference type="InterPro" id="IPR007110">
    <property type="entry name" value="Ig-like_dom"/>
</dbReference>
<keyword evidence="15" id="KW-1185">Reference proteome</keyword>
<feature type="region of interest" description="Disordered" evidence="11">
    <location>
        <begin position="183"/>
        <end position="203"/>
    </location>
</feature>
<dbReference type="OrthoDB" id="7225082at2759"/>
<evidence type="ECO:0000313" key="16">
    <source>
        <dbReference type="RefSeq" id="XP_017325306.1"/>
    </source>
</evidence>
<protein>
    <submittedName>
        <fullName evidence="16">Uncharacterized protein si:dkey-192g7.3 isoform X1</fullName>
    </submittedName>
</protein>
<keyword evidence="5 12" id="KW-1133">Transmembrane helix</keyword>
<keyword evidence="2" id="KW-1003">Cell membrane</keyword>
<dbReference type="GeneID" id="108266464"/>
<dbReference type="GO" id="GO:0031295">
    <property type="term" value="P:T cell costimulation"/>
    <property type="evidence" value="ECO:0007669"/>
    <property type="project" value="TreeGrafter"/>
</dbReference>
<dbReference type="GO" id="GO:0007166">
    <property type="term" value="P:cell surface receptor signaling pathway"/>
    <property type="evidence" value="ECO:0007669"/>
    <property type="project" value="TreeGrafter"/>
</dbReference>
<dbReference type="InterPro" id="IPR013106">
    <property type="entry name" value="Ig_V-set"/>
</dbReference>
<evidence type="ECO:0000256" key="1">
    <source>
        <dbReference type="ARBA" id="ARBA00004251"/>
    </source>
</evidence>
<dbReference type="InterPro" id="IPR003599">
    <property type="entry name" value="Ig_sub"/>
</dbReference>
<dbReference type="PANTHER" id="PTHR25466:SF14">
    <property type="entry name" value="BUTYROPHILIN SUBFAMILY 2 MEMBER A2-LIKE-RELATED"/>
    <property type="match status" value="1"/>
</dbReference>
<keyword evidence="10" id="KW-0393">Immunoglobulin domain</keyword>
<dbReference type="RefSeq" id="XP_017325306.1">
    <property type="nucleotide sequence ID" value="XM_017469817.2"/>
</dbReference>
<accession>A0A2D0R5H9</accession>
<evidence type="ECO:0000256" key="2">
    <source>
        <dbReference type="ARBA" id="ARBA00022475"/>
    </source>
</evidence>
<evidence type="ECO:0000256" key="9">
    <source>
        <dbReference type="ARBA" id="ARBA00023180"/>
    </source>
</evidence>
<dbReference type="PROSITE" id="PS50835">
    <property type="entry name" value="IG_LIKE"/>
    <property type="match status" value="1"/>
</dbReference>
<reference evidence="15" key="1">
    <citation type="journal article" date="2016" name="Nat. Commun.">
        <title>The channel catfish genome sequence provides insights into the evolution of scale formation in teleosts.</title>
        <authorList>
            <person name="Liu Z."/>
            <person name="Liu S."/>
            <person name="Yao J."/>
            <person name="Bao L."/>
            <person name="Zhang J."/>
            <person name="Li Y."/>
            <person name="Jiang C."/>
            <person name="Sun L."/>
            <person name="Wang R."/>
            <person name="Zhang Y."/>
            <person name="Zhou T."/>
            <person name="Zeng Q."/>
            <person name="Fu Q."/>
            <person name="Gao S."/>
            <person name="Li N."/>
            <person name="Koren S."/>
            <person name="Jiang Y."/>
            <person name="Zimin A."/>
            <person name="Xu P."/>
            <person name="Phillippy A.M."/>
            <person name="Geng X."/>
            <person name="Song L."/>
            <person name="Sun F."/>
            <person name="Li C."/>
            <person name="Wang X."/>
            <person name="Chen A."/>
            <person name="Jin Y."/>
            <person name="Yuan Z."/>
            <person name="Yang Y."/>
            <person name="Tan S."/>
            <person name="Peatman E."/>
            <person name="Lu J."/>
            <person name="Qin Z."/>
            <person name="Dunham R."/>
            <person name="Li Z."/>
            <person name="Sonstegard T."/>
            <person name="Feng J."/>
            <person name="Danzmann R.G."/>
            <person name="Schroeder S."/>
            <person name="Scheffler B."/>
            <person name="Duke M.V."/>
            <person name="Ballard L."/>
            <person name="Kucuktas H."/>
            <person name="Kaltenboeck L."/>
            <person name="Liu H."/>
            <person name="Armbruster J."/>
            <person name="Xie Y."/>
            <person name="Kirby M.L."/>
            <person name="Tian Y."/>
            <person name="Flanagan M.E."/>
            <person name="Mu W."/>
            <person name="Waldbieser G.C."/>
        </authorList>
    </citation>
    <scope>NUCLEOTIDE SEQUENCE [LARGE SCALE GENOMIC DNA]</scope>
    <source>
        <strain evidence="15">SDA103</strain>
    </source>
</reference>
<dbReference type="KEGG" id="ipu:108266464"/>
<dbReference type="PANTHER" id="PTHR25466">
    <property type="entry name" value="T-LYMPHOCYTE ACTIVATION ANTIGEN"/>
    <property type="match status" value="1"/>
</dbReference>
<dbReference type="GO" id="GO:0071222">
    <property type="term" value="P:cellular response to lipopolysaccharide"/>
    <property type="evidence" value="ECO:0007669"/>
    <property type="project" value="TreeGrafter"/>
</dbReference>
<evidence type="ECO:0000256" key="3">
    <source>
        <dbReference type="ARBA" id="ARBA00022692"/>
    </source>
</evidence>
<dbReference type="AlphaFoldDB" id="A0A2D0R5H9"/>
<name>A0A2D0R5H9_ICTPU</name>
<feature type="transmembrane region" description="Helical" evidence="12">
    <location>
        <begin position="151"/>
        <end position="175"/>
    </location>
</feature>
<comment type="subcellular location">
    <subcellularLocation>
        <location evidence="1">Cell membrane</location>
        <topology evidence="1">Single-pass type I membrane protein</topology>
    </subcellularLocation>
</comment>
<evidence type="ECO:0000256" key="13">
    <source>
        <dbReference type="SAM" id="SignalP"/>
    </source>
</evidence>
<keyword evidence="6 12" id="KW-0472">Membrane</keyword>
<dbReference type="GO" id="GO:0009897">
    <property type="term" value="C:external side of plasma membrane"/>
    <property type="evidence" value="ECO:0007669"/>
    <property type="project" value="TreeGrafter"/>
</dbReference>
<keyword evidence="8" id="KW-0675">Receptor</keyword>
<evidence type="ECO:0000259" key="14">
    <source>
        <dbReference type="PROSITE" id="PS50835"/>
    </source>
</evidence>
<evidence type="ECO:0000256" key="7">
    <source>
        <dbReference type="ARBA" id="ARBA00023157"/>
    </source>
</evidence>
<keyword evidence="7" id="KW-1015">Disulfide bond</keyword>
<reference evidence="16" key="2">
    <citation type="submission" date="2025-08" db="UniProtKB">
        <authorList>
            <consortium name="RefSeq"/>
        </authorList>
    </citation>
    <scope>IDENTIFICATION</scope>
    <source>
        <tissue evidence="16">Blood</tissue>
    </source>
</reference>
<evidence type="ECO:0000256" key="4">
    <source>
        <dbReference type="ARBA" id="ARBA00022729"/>
    </source>
</evidence>
<organism evidence="15 16">
    <name type="scientific">Ictalurus punctatus</name>
    <name type="common">Channel catfish</name>
    <name type="synonym">Silurus punctatus</name>
    <dbReference type="NCBI Taxonomy" id="7998"/>
    <lineage>
        <taxon>Eukaryota</taxon>
        <taxon>Metazoa</taxon>
        <taxon>Chordata</taxon>
        <taxon>Craniata</taxon>
        <taxon>Vertebrata</taxon>
        <taxon>Euteleostomi</taxon>
        <taxon>Actinopterygii</taxon>
        <taxon>Neopterygii</taxon>
        <taxon>Teleostei</taxon>
        <taxon>Ostariophysi</taxon>
        <taxon>Siluriformes</taxon>
        <taxon>Ictaluridae</taxon>
        <taxon>Ictalurus</taxon>
    </lineage>
</organism>
<evidence type="ECO:0000256" key="12">
    <source>
        <dbReference type="SAM" id="Phobius"/>
    </source>
</evidence>
<feature type="chain" id="PRO_5013333924" evidence="13">
    <location>
        <begin position="21"/>
        <end position="203"/>
    </location>
</feature>
<evidence type="ECO:0000313" key="15">
    <source>
        <dbReference type="Proteomes" id="UP000221080"/>
    </source>
</evidence>
<evidence type="ECO:0000256" key="10">
    <source>
        <dbReference type="ARBA" id="ARBA00023319"/>
    </source>
</evidence>
<dbReference type="Pfam" id="PF07686">
    <property type="entry name" value="V-set"/>
    <property type="match status" value="1"/>
</dbReference>
<dbReference type="Gene3D" id="2.60.40.10">
    <property type="entry name" value="Immunoglobulins"/>
    <property type="match status" value="1"/>
</dbReference>
<feature type="signal peptide" evidence="13">
    <location>
        <begin position="1"/>
        <end position="20"/>
    </location>
</feature>
<dbReference type="InterPro" id="IPR036179">
    <property type="entry name" value="Ig-like_dom_sf"/>
</dbReference>
<feature type="domain" description="Ig-like" evidence="14">
    <location>
        <begin position="18"/>
        <end position="114"/>
    </location>
</feature>
<dbReference type="InterPro" id="IPR051713">
    <property type="entry name" value="T-cell_Activation_Regulation"/>
</dbReference>
<dbReference type="SUPFAM" id="SSF48726">
    <property type="entry name" value="Immunoglobulin"/>
    <property type="match status" value="1"/>
</dbReference>
<dbReference type="GO" id="GO:0042130">
    <property type="term" value="P:negative regulation of T cell proliferation"/>
    <property type="evidence" value="ECO:0007669"/>
    <property type="project" value="TreeGrafter"/>
</dbReference>
<dbReference type="GO" id="GO:0006955">
    <property type="term" value="P:immune response"/>
    <property type="evidence" value="ECO:0007669"/>
    <property type="project" value="TreeGrafter"/>
</dbReference>
<keyword evidence="9" id="KW-0325">Glycoprotein</keyword>
<evidence type="ECO:0000256" key="5">
    <source>
        <dbReference type="ARBA" id="ARBA00022989"/>
    </source>
</evidence>
<dbReference type="GO" id="GO:0042102">
    <property type="term" value="P:positive regulation of T cell proliferation"/>
    <property type="evidence" value="ECO:0007669"/>
    <property type="project" value="TreeGrafter"/>
</dbReference>
<sequence>MTRSAIVVWLLAVSYMNSRAAEQIQNMSVFTGENVILPCPCSEDTKNLVWQIGEEIVVNHCCKEKDPLHESYVNRTQVFLSFSKGNCSLLLRDVSNNDQRIFTCYVLDQEKRLKHMHKVRLIVEVAKESNRSTINDLSTTTESHDEPHRGFSVGVLFSLVMILVILAGLIVVLLIRKHQQRRPRMEVKQDPQAKLPIMDHTPV</sequence>
<evidence type="ECO:0000256" key="6">
    <source>
        <dbReference type="ARBA" id="ARBA00023136"/>
    </source>
</evidence>
<dbReference type="InterPro" id="IPR013783">
    <property type="entry name" value="Ig-like_fold"/>
</dbReference>
<dbReference type="Proteomes" id="UP000221080">
    <property type="component" value="Chromosome 6"/>
</dbReference>
<keyword evidence="4 13" id="KW-0732">Signal</keyword>
<dbReference type="SMART" id="SM00409">
    <property type="entry name" value="IG"/>
    <property type="match status" value="1"/>
</dbReference>